<proteinExistence type="predicted"/>
<feature type="region of interest" description="Disordered" evidence="1">
    <location>
        <begin position="1"/>
        <end position="34"/>
    </location>
</feature>
<dbReference type="WBParaSite" id="mrna-Wban_03069">
    <property type="protein sequence ID" value="mrna-Wban_03069"/>
    <property type="gene ID" value="Wban_03069"/>
</dbReference>
<name>A0AAF5PN46_WUCBA</name>
<organism evidence="2 3">
    <name type="scientific">Wuchereria bancrofti</name>
    <dbReference type="NCBI Taxonomy" id="6293"/>
    <lineage>
        <taxon>Eukaryota</taxon>
        <taxon>Metazoa</taxon>
        <taxon>Ecdysozoa</taxon>
        <taxon>Nematoda</taxon>
        <taxon>Chromadorea</taxon>
        <taxon>Rhabditida</taxon>
        <taxon>Spirurina</taxon>
        <taxon>Spiruromorpha</taxon>
        <taxon>Filarioidea</taxon>
        <taxon>Onchocercidae</taxon>
        <taxon>Wuchereria</taxon>
    </lineage>
</organism>
<dbReference type="AlphaFoldDB" id="A0AAF5PN46"/>
<evidence type="ECO:0000256" key="1">
    <source>
        <dbReference type="SAM" id="MobiDB-lite"/>
    </source>
</evidence>
<feature type="region of interest" description="Disordered" evidence="1">
    <location>
        <begin position="55"/>
        <end position="112"/>
    </location>
</feature>
<sequence length="154" mass="17431">MRRLFGHRRSNQSFNDGQSSTTPLNDEQLFGIDTSNSESSDLELLNEGLLRGNSGSVQLINNNNSNNNNNNNNSSNNSNNNNRASSSHLSRQHHRISRAKRNKRAMRSGANTVANLRSKRYQMLKTEGCTQFRLHPTIRARQNQTKSGIFFNII</sequence>
<feature type="compositionally biased region" description="Low complexity" evidence="1">
    <location>
        <begin position="55"/>
        <end position="82"/>
    </location>
</feature>
<accession>A0AAF5PN46</accession>
<dbReference type="Proteomes" id="UP000093561">
    <property type="component" value="Unassembled WGS sequence"/>
</dbReference>
<reference evidence="3" key="3">
    <citation type="submission" date="2024-02" db="UniProtKB">
        <authorList>
            <consortium name="WormBaseParasite"/>
        </authorList>
    </citation>
    <scope>IDENTIFICATION</scope>
    <source>
        <strain evidence="3">pt0022</strain>
    </source>
</reference>
<reference evidence="2" key="1">
    <citation type="submission" date="2015-03" db="EMBL/GenBank/DDBJ databases">
        <title>Wuchereria bancrofti Genome Sequencing Papua New Guinea Strain.</title>
        <authorList>
            <person name="Small S.T."/>
            <person name="Serre D."/>
            <person name="Zimmerman P.A."/>
        </authorList>
    </citation>
    <scope>NUCLEOTIDE SEQUENCE [LARGE SCALE GENOMIC DNA]</scope>
    <source>
        <strain evidence="2">pt0022</strain>
    </source>
</reference>
<evidence type="ECO:0000313" key="3">
    <source>
        <dbReference type="WBParaSite" id="mrna-Wban_03069"/>
    </source>
</evidence>
<feature type="compositionally biased region" description="Basic residues" evidence="1">
    <location>
        <begin position="90"/>
        <end position="106"/>
    </location>
</feature>
<reference evidence="2" key="2">
    <citation type="journal article" date="2016" name="Mol. Ecol.">
        <title>Population genomics of the filarial nematode parasite Wuchereria bancrofti from mosquitoes.</title>
        <authorList>
            <person name="Small S.T."/>
            <person name="Reimer L.J."/>
            <person name="Tisch D.J."/>
            <person name="King C.L."/>
            <person name="Christensen B.M."/>
            <person name="Siba P.M."/>
            <person name="Kazura J.W."/>
            <person name="Serre D."/>
            <person name="Zimmerman P.A."/>
        </authorList>
    </citation>
    <scope>NUCLEOTIDE SEQUENCE</scope>
    <source>
        <strain evidence="2">pt0022</strain>
    </source>
</reference>
<feature type="compositionally biased region" description="Basic residues" evidence="1">
    <location>
        <begin position="1"/>
        <end position="10"/>
    </location>
</feature>
<feature type="compositionally biased region" description="Polar residues" evidence="1">
    <location>
        <begin position="11"/>
        <end position="25"/>
    </location>
</feature>
<evidence type="ECO:0000313" key="2">
    <source>
        <dbReference type="Proteomes" id="UP000093561"/>
    </source>
</evidence>
<protein>
    <submittedName>
        <fullName evidence="3">Uncharacterized protein</fullName>
    </submittedName>
</protein>